<accession>A0A1B6ESN3</accession>
<keyword evidence="2" id="KW-0443">Lipid metabolism</keyword>
<evidence type="ECO:0000313" key="4">
    <source>
        <dbReference type="EMBL" id="JAS40984.1"/>
    </source>
</evidence>
<protein>
    <recommendedName>
        <fullName evidence="3">AB hydrolase-1 domain-containing protein</fullName>
    </recommendedName>
</protein>
<feature type="domain" description="AB hydrolase-1" evidence="3">
    <location>
        <begin position="1"/>
        <end position="99"/>
    </location>
</feature>
<dbReference type="InterPro" id="IPR029058">
    <property type="entry name" value="AB_hydrolase_fold"/>
</dbReference>
<feature type="non-terminal residue" evidence="4">
    <location>
        <position position="203"/>
    </location>
</feature>
<dbReference type="SUPFAM" id="SSF53474">
    <property type="entry name" value="alpha/beta-Hydrolases"/>
    <property type="match status" value="1"/>
</dbReference>
<evidence type="ECO:0000256" key="1">
    <source>
        <dbReference type="ARBA" id="ARBA00022963"/>
    </source>
</evidence>
<organism evidence="4">
    <name type="scientific">Cuerna arida</name>
    <dbReference type="NCBI Taxonomy" id="1464854"/>
    <lineage>
        <taxon>Eukaryota</taxon>
        <taxon>Metazoa</taxon>
        <taxon>Ecdysozoa</taxon>
        <taxon>Arthropoda</taxon>
        <taxon>Hexapoda</taxon>
        <taxon>Insecta</taxon>
        <taxon>Pterygota</taxon>
        <taxon>Neoptera</taxon>
        <taxon>Paraneoptera</taxon>
        <taxon>Hemiptera</taxon>
        <taxon>Auchenorrhyncha</taxon>
        <taxon>Membracoidea</taxon>
        <taxon>Cicadellidae</taxon>
        <taxon>Cicadellinae</taxon>
        <taxon>Proconiini</taxon>
        <taxon>Cuerna</taxon>
    </lineage>
</organism>
<keyword evidence="1" id="KW-0442">Lipid degradation</keyword>
<dbReference type="AlphaFoldDB" id="A0A1B6ESN3"/>
<dbReference type="InterPro" id="IPR000073">
    <property type="entry name" value="AB_hydrolase_1"/>
</dbReference>
<reference evidence="4" key="1">
    <citation type="submission" date="2015-11" db="EMBL/GenBank/DDBJ databases">
        <title>De novo transcriptome assembly of four potential Pierce s Disease insect vectors from Arizona vineyards.</title>
        <authorList>
            <person name="Tassone E.E."/>
        </authorList>
    </citation>
    <scope>NUCLEOTIDE SEQUENCE</scope>
</reference>
<evidence type="ECO:0000259" key="3">
    <source>
        <dbReference type="Pfam" id="PF00561"/>
    </source>
</evidence>
<evidence type="ECO:0000256" key="2">
    <source>
        <dbReference type="ARBA" id="ARBA00023098"/>
    </source>
</evidence>
<dbReference type="PANTHER" id="PTHR11005">
    <property type="entry name" value="LYSOSOMAL ACID LIPASE-RELATED"/>
    <property type="match status" value="1"/>
</dbReference>
<dbReference type="Gene3D" id="3.40.50.1820">
    <property type="entry name" value="alpha/beta hydrolase"/>
    <property type="match status" value="1"/>
</dbReference>
<proteinExistence type="predicted"/>
<dbReference type="EMBL" id="GECZ01028785">
    <property type="protein sequence ID" value="JAS40984.1"/>
    <property type="molecule type" value="Transcribed_RNA"/>
</dbReference>
<feature type="non-terminal residue" evidence="4">
    <location>
        <position position="1"/>
    </location>
</feature>
<dbReference type="GO" id="GO:0016042">
    <property type="term" value="P:lipid catabolic process"/>
    <property type="evidence" value="ECO:0007669"/>
    <property type="project" value="UniProtKB-KW"/>
</dbReference>
<sequence>GYDVWLGNVRGNTYCKSHLRLNKYMEKFWNYSFHEMGNYDVPAMIDHILAESGHDQLFYVGHSMGTTMFYVMCACRPQYNTKVRAMFSLAPVAFMSQFPPLLKLLARYYKQILNVLTQNHIYEVVPTEPWLLSTEANLCRDGSPFQTICVEIVFALIGRDYTQFNKSMLPMMVEHLSSTNPRTLTHYAQMINSGRFQQYDWGP</sequence>
<name>A0A1B6ESN3_9HEMI</name>
<gene>
    <name evidence="4" type="ORF">g.3481</name>
</gene>
<dbReference type="Pfam" id="PF00561">
    <property type="entry name" value="Abhydrolase_1"/>
    <property type="match status" value="1"/>
</dbReference>